<evidence type="ECO:0000313" key="2">
    <source>
        <dbReference type="Proteomes" id="UP000050544"/>
    </source>
</evidence>
<dbReference type="OrthoDB" id="163413at2"/>
<name>A0A0P6XM43_9CHLR</name>
<organism evidence="1 2">
    <name type="scientific">Thermanaerothrix daxensis</name>
    <dbReference type="NCBI Taxonomy" id="869279"/>
    <lineage>
        <taxon>Bacteria</taxon>
        <taxon>Bacillati</taxon>
        <taxon>Chloroflexota</taxon>
        <taxon>Anaerolineae</taxon>
        <taxon>Anaerolineales</taxon>
        <taxon>Anaerolineaceae</taxon>
        <taxon>Thermanaerothrix</taxon>
    </lineage>
</organism>
<reference evidence="1 2" key="1">
    <citation type="submission" date="2015-07" db="EMBL/GenBank/DDBJ databases">
        <title>Whole genome sequence of Thermanaerothrix daxensis DSM 23592.</title>
        <authorList>
            <person name="Hemp J."/>
            <person name="Ward L.M."/>
            <person name="Pace L.A."/>
            <person name="Fischer W.W."/>
        </authorList>
    </citation>
    <scope>NUCLEOTIDE SEQUENCE [LARGE SCALE GENOMIC DNA]</scope>
    <source>
        <strain evidence="1 2">GNS-1</strain>
    </source>
</reference>
<gene>
    <name evidence="1" type="ORF">SE15_05495</name>
</gene>
<dbReference type="Gene3D" id="2.40.30.270">
    <property type="match status" value="1"/>
</dbReference>
<evidence type="ECO:0008006" key="3">
    <source>
        <dbReference type="Google" id="ProtNLM"/>
    </source>
</evidence>
<evidence type="ECO:0000313" key="1">
    <source>
        <dbReference type="EMBL" id="KPL84534.1"/>
    </source>
</evidence>
<proteinExistence type="predicted"/>
<dbReference type="AlphaFoldDB" id="A0A0P6XM43"/>
<protein>
    <recommendedName>
        <fullName evidence="3">KOW domain-containing protein</fullName>
    </recommendedName>
</protein>
<dbReference type="Proteomes" id="UP000050544">
    <property type="component" value="Unassembled WGS sequence"/>
</dbReference>
<sequence>MAGVPYMRPPEPEHGFDVGDVVEVYCDHEKNGQRVRGWVKGIVVQVDSKMVAVQFRTNVYLTDGWMVPDHILWFPVNSPHIRVPQKRSSRTEAVGSKASQL</sequence>
<keyword evidence="2" id="KW-1185">Reference proteome</keyword>
<dbReference type="EMBL" id="LGKO01000002">
    <property type="protein sequence ID" value="KPL84534.1"/>
    <property type="molecule type" value="Genomic_DNA"/>
</dbReference>
<comment type="caution">
    <text evidence="1">The sequence shown here is derived from an EMBL/GenBank/DDBJ whole genome shotgun (WGS) entry which is preliminary data.</text>
</comment>
<dbReference type="STRING" id="869279.SE15_05495"/>
<accession>A0A0P6XM43</accession>
<dbReference type="RefSeq" id="WP_054521073.1">
    <property type="nucleotide sequence ID" value="NZ_LGKO01000002.1"/>
</dbReference>